<dbReference type="GO" id="GO:0005737">
    <property type="term" value="C:cytoplasm"/>
    <property type="evidence" value="ECO:0007669"/>
    <property type="project" value="UniProtKB-SubCell"/>
</dbReference>
<evidence type="ECO:0000313" key="3">
    <source>
        <dbReference type="EMBL" id="ARB04669.1"/>
    </source>
</evidence>
<evidence type="ECO:0000256" key="1">
    <source>
        <dbReference type="ARBA" id="ARBA00005686"/>
    </source>
</evidence>
<comment type="similarity">
    <text evidence="1 2">Belongs to the RTX toxin acyltransferase family.</text>
</comment>
<dbReference type="Proteomes" id="UP000191249">
    <property type="component" value="Chromosome"/>
</dbReference>
<proteinExistence type="inferred from homology"/>
<keyword evidence="2" id="KW-0963">Cytoplasm</keyword>
<comment type="function">
    <text evidence="2">Involved in fatty acylation of protoxin at internal lysine residues, thereby converting it to the active toxin.</text>
</comment>
<dbReference type="GO" id="GO:0031640">
    <property type="term" value="P:killing of cells of another organism"/>
    <property type="evidence" value="ECO:0007669"/>
    <property type="project" value="UniProtKB-KW"/>
</dbReference>
<dbReference type="EC" id="2.3.1.-" evidence="2"/>
<dbReference type="RefSeq" id="WP_003712151.1">
    <property type="nucleotide sequence ID" value="NZ_CAUJPL010000049.1"/>
</dbReference>
<protein>
    <recommendedName>
        <fullName evidence="2">RTX toxin-activating lysine-acyltransferase</fullName>
        <ecNumber evidence="2">2.3.1.-</ecNumber>
    </recommendedName>
</protein>
<keyword evidence="2" id="KW-0204">Cytolysis</keyword>
<dbReference type="AlphaFoldDB" id="A0AAU8VGE6"/>
<dbReference type="Pfam" id="PF02794">
    <property type="entry name" value="HlyC"/>
    <property type="match status" value="1"/>
</dbReference>
<dbReference type="GO" id="GO:0016746">
    <property type="term" value="F:acyltransferase activity"/>
    <property type="evidence" value="ECO:0007669"/>
    <property type="project" value="UniProtKB-UniRule"/>
</dbReference>
<reference evidence="3 4" key="1">
    <citation type="submission" date="2017-03" db="EMBL/GenBank/DDBJ databases">
        <title>N. lactamica Y92-1009 whole genome sequence.</title>
        <authorList>
            <person name="Pandey A.K."/>
            <person name="Read R.C."/>
        </authorList>
    </citation>
    <scope>NUCLEOTIDE SEQUENCE [LARGE SCALE GENOMIC DNA]</scope>
    <source>
        <strain evidence="3 4">Y92-1009</strain>
    </source>
</reference>
<dbReference type="GeneID" id="61223959"/>
<dbReference type="GO" id="GO:0009404">
    <property type="term" value="P:toxin metabolic process"/>
    <property type="evidence" value="ECO:0007669"/>
    <property type="project" value="UniProtKB-UniRule"/>
</dbReference>
<keyword evidence="2" id="KW-0012">Acyltransferase</keyword>
<name>A0AAU8VGE6_NEILA</name>
<keyword evidence="2" id="KW-0808">Transferase</keyword>
<organism evidence="3 4">
    <name type="scientific">Neisseria lactamica</name>
    <dbReference type="NCBI Taxonomy" id="486"/>
    <lineage>
        <taxon>Bacteria</taxon>
        <taxon>Pseudomonadati</taxon>
        <taxon>Pseudomonadota</taxon>
        <taxon>Betaproteobacteria</taxon>
        <taxon>Neisseriales</taxon>
        <taxon>Neisseriaceae</taxon>
        <taxon>Neisseria</taxon>
    </lineage>
</organism>
<evidence type="ECO:0000313" key="4">
    <source>
        <dbReference type="Proteomes" id="UP000191249"/>
    </source>
</evidence>
<comment type="subcellular location">
    <subcellularLocation>
        <location evidence="2">Cytoplasm</location>
    </subcellularLocation>
</comment>
<gene>
    <name evidence="3" type="ORF">B2G52_07035</name>
</gene>
<accession>A0AAU8VGE6</accession>
<evidence type="ECO:0000256" key="2">
    <source>
        <dbReference type="RuleBase" id="RU368102"/>
    </source>
</evidence>
<sequence>MPITPPLNIISPKLYPNEQWNESEALGVITWLWYQSPTHRQVPIVEMMTYILPVLKNGQFALFCKQSVI</sequence>
<dbReference type="InterPro" id="IPR003996">
    <property type="entry name" value="RTX_toxin-activating_protC_bac"/>
</dbReference>
<dbReference type="EMBL" id="CP019894">
    <property type="protein sequence ID" value="ARB04669.1"/>
    <property type="molecule type" value="Genomic_DNA"/>
</dbReference>